<comment type="caution">
    <text evidence="1">The sequence shown here is derived from an EMBL/GenBank/DDBJ whole genome shotgun (WGS) entry which is preliminary data.</text>
</comment>
<dbReference type="Pfam" id="PF20388">
    <property type="entry name" value="DUF6683"/>
    <property type="match status" value="1"/>
</dbReference>
<evidence type="ECO:0000313" key="2">
    <source>
        <dbReference type="Proteomes" id="UP000246483"/>
    </source>
</evidence>
<proteinExistence type="predicted"/>
<dbReference type="EMBL" id="QGUB01000003">
    <property type="protein sequence ID" value="PWW46838.1"/>
    <property type="molecule type" value="Genomic_DNA"/>
</dbReference>
<dbReference type="InterPro" id="IPR046505">
    <property type="entry name" value="DUF6683"/>
</dbReference>
<sequence length="248" mass="27876">MTAYVLSSWVLVQGTRIDSPQSIRAVRDRMRVRLAQQPQLARMGAAERQRLGEALIYHTVLNLANSAHFARSALQALGSPDAATRQRAIAQVQEAPQRYAPPVLYALSHVLMQQGRNDQAMFWFYAGQLRGRYDANRCADVSARQAIAVLNQRYGGPINQYAFRHLPQLEKTVQEVLAWDRRTPHDYDHRWINLHGMGAFGASGGGEGPAALSLPEAQWPAIAEQTRVDYLKGFQEAMARMGRRPDQR</sequence>
<dbReference type="AlphaFoldDB" id="A0A317RBT5"/>
<name>A0A317RBT5_9BURK</name>
<gene>
    <name evidence="1" type="ORF">DFR36_103113</name>
</gene>
<keyword evidence="2" id="KW-1185">Reference proteome</keyword>
<reference evidence="1 2" key="1">
    <citation type="submission" date="2018-05" db="EMBL/GenBank/DDBJ databases">
        <title>Genomic Encyclopedia of Type Strains, Phase IV (KMG-IV): sequencing the most valuable type-strain genomes for metagenomic binning, comparative biology and taxonomic classification.</title>
        <authorList>
            <person name="Goeker M."/>
        </authorList>
    </citation>
    <scope>NUCLEOTIDE SEQUENCE [LARGE SCALE GENOMIC DNA]</scope>
    <source>
        <strain evidence="1 2">DSM 26006</strain>
    </source>
</reference>
<evidence type="ECO:0000313" key="1">
    <source>
        <dbReference type="EMBL" id="PWW46838.1"/>
    </source>
</evidence>
<dbReference type="Proteomes" id="UP000246483">
    <property type="component" value="Unassembled WGS sequence"/>
</dbReference>
<organism evidence="1 2">
    <name type="scientific">Melaminivora alkalimesophila</name>
    <dbReference type="NCBI Taxonomy" id="1165852"/>
    <lineage>
        <taxon>Bacteria</taxon>
        <taxon>Pseudomonadati</taxon>
        <taxon>Pseudomonadota</taxon>
        <taxon>Betaproteobacteria</taxon>
        <taxon>Burkholderiales</taxon>
        <taxon>Comamonadaceae</taxon>
        <taxon>Melaminivora</taxon>
    </lineage>
</organism>
<protein>
    <submittedName>
        <fullName evidence="1">Uncharacterized protein</fullName>
    </submittedName>
</protein>
<accession>A0A317RBT5</accession>